<keyword evidence="3" id="KW-1185">Reference proteome</keyword>
<dbReference type="AlphaFoldDB" id="A0A0M1N2L5"/>
<dbReference type="InterPro" id="IPR016181">
    <property type="entry name" value="Acyl_CoA_acyltransferase"/>
</dbReference>
<dbReference type="OrthoDB" id="9784707at2"/>
<sequence>MFGYTLDDHVELRPLAIEHARAMFEITDRSRDRLRKWLPWVDGVTEVNDTMNYIKGAMKQAADNGGFSAGIWVREELAGTISFHEIDWNNRSVSIGYWLDQNFTGQGLMTSACRAFTDHALMRMGLNRVEIRCATANHRSRAIPERLGFVLEGVIREAEKLPQGYVNHAVYGMIQSEWKRMR</sequence>
<dbReference type="PATRIC" id="fig|1705565.3.peg.1564"/>
<proteinExistence type="predicted"/>
<dbReference type="SUPFAM" id="SSF55729">
    <property type="entry name" value="Acyl-CoA N-acyltransferases (Nat)"/>
    <property type="match status" value="1"/>
</dbReference>
<feature type="domain" description="N-acetyltransferase" evidence="1">
    <location>
        <begin position="10"/>
        <end position="178"/>
    </location>
</feature>
<dbReference type="Pfam" id="PF13302">
    <property type="entry name" value="Acetyltransf_3"/>
    <property type="match status" value="1"/>
</dbReference>
<reference evidence="3" key="1">
    <citation type="submission" date="2015-08" db="EMBL/GenBank/DDBJ databases">
        <title>Genome sequencing project for genomic taxonomy and phylogenomics of Bacillus-like bacteria.</title>
        <authorList>
            <person name="Liu B."/>
            <person name="Wang J."/>
            <person name="Zhu Y."/>
            <person name="Liu G."/>
            <person name="Chen Q."/>
            <person name="Chen Z."/>
            <person name="Lan J."/>
            <person name="Che J."/>
            <person name="Ge C."/>
            <person name="Shi H."/>
            <person name="Pan Z."/>
            <person name="Liu X."/>
        </authorList>
    </citation>
    <scope>NUCLEOTIDE SEQUENCE [LARGE SCALE GENOMIC DNA]</scope>
    <source>
        <strain evidence="3">FJAT-22460</strain>
    </source>
</reference>
<dbReference type="EMBL" id="LIUT01000008">
    <property type="protein sequence ID" value="KOR76224.1"/>
    <property type="molecule type" value="Genomic_DNA"/>
</dbReference>
<evidence type="ECO:0000259" key="1">
    <source>
        <dbReference type="PROSITE" id="PS51186"/>
    </source>
</evidence>
<accession>A0A0M1N2L5</accession>
<dbReference type="PROSITE" id="PS51186">
    <property type="entry name" value="GNAT"/>
    <property type="match status" value="1"/>
</dbReference>
<dbReference type="GO" id="GO:0005737">
    <property type="term" value="C:cytoplasm"/>
    <property type="evidence" value="ECO:0007669"/>
    <property type="project" value="TreeGrafter"/>
</dbReference>
<comment type="caution">
    <text evidence="2">The sequence shown here is derived from an EMBL/GenBank/DDBJ whole genome shotgun (WGS) entry which is preliminary data.</text>
</comment>
<gene>
    <name evidence="2" type="ORF">AM231_26740</name>
</gene>
<dbReference type="InterPro" id="IPR051908">
    <property type="entry name" value="Ribosomal_N-acetyltransferase"/>
</dbReference>
<keyword evidence="2" id="KW-0808">Transferase</keyword>
<name>A0A0M1N2L5_9BACL</name>
<evidence type="ECO:0000313" key="3">
    <source>
        <dbReference type="Proteomes" id="UP000036932"/>
    </source>
</evidence>
<dbReference type="Proteomes" id="UP000036932">
    <property type="component" value="Unassembled WGS sequence"/>
</dbReference>
<dbReference type="PANTHER" id="PTHR43441:SF12">
    <property type="entry name" value="RIBOSOMAL N-ACETYLTRANSFERASE YDAF-RELATED"/>
    <property type="match status" value="1"/>
</dbReference>
<dbReference type="RefSeq" id="WP_053491120.1">
    <property type="nucleotide sequence ID" value="NZ_JBCMXJ010000007.1"/>
</dbReference>
<dbReference type="Gene3D" id="3.40.630.30">
    <property type="match status" value="1"/>
</dbReference>
<dbReference type="InterPro" id="IPR000182">
    <property type="entry name" value="GNAT_dom"/>
</dbReference>
<protein>
    <submittedName>
        <fullName evidence="2">Alanine acetyltransferase</fullName>
    </submittedName>
</protein>
<dbReference type="PANTHER" id="PTHR43441">
    <property type="entry name" value="RIBOSOMAL-PROTEIN-SERINE ACETYLTRANSFERASE"/>
    <property type="match status" value="1"/>
</dbReference>
<dbReference type="GO" id="GO:0008999">
    <property type="term" value="F:protein-N-terminal-alanine acetyltransferase activity"/>
    <property type="evidence" value="ECO:0007669"/>
    <property type="project" value="TreeGrafter"/>
</dbReference>
<evidence type="ECO:0000313" key="2">
    <source>
        <dbReference type="EMBL" id="KOR76224.1"/>
    </source>
</evidence>
<dbReference type="GO" id="GO:1990189">
    <property type="term" value="F:protein N-terminal-serine acetyltransferase activity"/>
    <property type="evidence" value="ECO:0007669"/>
    <property type="project" value="TreeGrafter"/>
</dbReference>
<organism evidence="2 3">
    <name type="scientific">Paenibacillus solani</name>
    <dbReference type="NCBI Taxonomy" id="1705565"/>
    <lineage>
        <taxon>Bacteria</taxon>
        <taxon>Bacillati</taxon>
        <taxon>Bacillota</taxon>
        <taxon>Bacilli</taxon>
        <taxon>Bacillales</taxon>
        <taxon>Paenibacillaceae</taxon>
        <taxon>Paenibacillus</taxon>
    </lineage>
</organism>